<accession>A0A645E7T9</accession>
<proteinExistence type="predicted"/>
<dbReference type="AlphaFoldDB" id="A0A645E7T9"/>
<feature type="region of interest" description="Disordered" evidence="1">
    <location>
        <begin position="10"/>
        <end position="91"/>
    </location>
</feature>
<protein>
    <submittedName>
        <fullName evidence="2">Uncharacterized protein</fullName>
    </submittedName>
</protein>
<sequence>MPELVAHVLHAEKKESQPDNRLSPARDRRPGREAHRQSDDDRRHDDPADFKRHQLSRYRSADVRAENDADGLNQVQQPGVDEADDHDRAGT</sequence>
<organism evidence="2">
    <name type="scientific">bioreactor metagenome</name>
    <dbReference type="NCBI Taxonomy" id="1076179"/>
    <lineage>
        <taxon>unclassified sequences</taxon>
        <taxon>metagenomes</taxon>
        <taxon>ecological metagenomes</taxon>
    </lineage>
</organism>
<gene>
    <name evidence="2" type="ORF">SDC9_143847</name>
</gene>
<reference evidence="2" key="1">
    <citation type="submission" date="2019-08" db="EMBL/GenBank/DDBJ databases">
        <authorList>
            <person name="Kucharzyk K."/>
            <person name="Murdoch R.W."/>
            <person name="Higgins S."/>
            <person name="Loffler F."/>
        </authorList>
    </citation>
    <scope>NUCLEOTIDE SEQUENCE</scope>
</reference>
<evidence type="ECO:0000313" key="2">
    <source>
        <dbReference type="EMBL" id="MPM96682.1"/>
    </source>
</evidence>
<dbReference type="EMBL" id="VSSQ01043038">
    <property type="protein sequence ID" value="MPM96682.1"/>
    <property type="molecule type" value="Genomic_DNA"/>
</dbReference>
<name>A0A645E7T9_9ZZZZ</name>
<feature type="compositionally biased region" description="Basic and acidic residues" evidence="1">
    <location>
        <begin position="10"/>
        <end position="52"/>
    </location>
</feature>
<evidence type="ECO:0000256" key="1">
    <source>
        <dbReference type="SAM" id="MobiDB-lite"/>
    </source>
</evidence>
<comment type="caution">
    <text evidence="2">The sequence shown here is derived from an EMBL/GenBank/DDBJ whole genome shotgun (WGS) entry which is preliminary data.</text>
</comment>